<evidence type="ECO:0000313" key="3">
    <source>
        <dbReference type="Proteomes" id="UP000244168"/>
    </source>
</evidence>
<dbReference type="OrthoDB" id="732221at2"/>
<proteinExistence type="predicted"/>
<dbReference type="RefSeq" id="WP_107829383.1">
    <property type="nucleotide sequence ID" value="NZ_CP160205.1"/>
</dbReference>
<keyword evidence="3" id="KW-1185">Reference proteome</keyword>
<keyword evidence="1" id="KW-0732">Signal</keyword>
<evidence type="ECO:0000313" key="2">
    <source>
        <dbReference type="EMBL" id="PTQ95898.1"/>
    </source>
</evidence>
<comment type="caution">
    <text evidence="2">The sequence shown here is derived from an EMBL/GenBank/DDBJ whole genome shotgun (WGS) entry which is preliminary data.</text>
</comment>
<protein>
    <submittedName>
        <fullName evidence="2">Uncharacterized protein</fullName>
    </submittedName>
</protein>
<name>A0A2T5J8V6_9SPHI</name>
<sequence>MKRRLLILITLFIPLFLSAQNEAPLVKDFVKKSRGVSSFVLNDDVNVMSINTDNTNTEMVAVKSNMQVLWRTKVAGYAVSAGNFKGKVFVVTASDHSAMRGTTNNFTCYLLDPASGSVSLQQKIYEGGKQMVEEPHFFWAKDGSLFKMVVRQSGITNKLHVGLPGPLALITMYKMAKDFSTTRSLAIIDFDEKLVPISIMAPEPHSGELADIRVNYDGDVFLAWAQKNSDIEIERYARNTEKPASKVNVSLDLRGYEYSRLVASLYMLPSSSEPQVLYGAIAHQNTNKDEQLSVFKADFKTGKCTIQTESLEKDAIKAINKGYRVINKKVDDPDLGWGNDCRIDLLEEHNGKLVICSVKQYVIWGNTSSSFISRAPLLSIYNLDLKLQAHQLIPSSFGIGTAYTMPVATYHFADDKLYLIANAKTGMVEISGMFGVLNLNNGQWERQEYLSKKHMSNPMFVNDATMWYKKGAVACYSDLSFGIGTVKTSCDLQQVNF</sequence>
<feature type="chain" id="PRO_5015688128" evidence="1">
    <location>
        <begin position="20"/>
        <end position="497"/>
    </location>
</feature>
<accession>A0A2T5J8V6</accession>
<organism evidence="2 3">
    <name type="scientific">Mucilaginibacter yixingensis</name>
    <dbReference type="NCBI Taxonomy" id="1295612"/>
    <lineage>
        <taxon>Bacteria</taxon>
        <taxon>Pseudomonadati</taxon>
        <taxon>Bacteroidota</taxon>
        <taxon>Sphingobacteriia</taxon>
        <taxon>Sphingobacteriales</taxon>
        <taxon>Sphingobacteriaceae</taxon>
        <taxon>Mucilaginibacter</taxon>
    </lineage>
</organism>
<dbReference type="AlphaFoldDB" id="A0A2T5J8V6"/>
<feature type="signal peptide" evidence="1">
    <location>
        <begin position="1"/>
        <end position="19"/>
    </location>
</feature>
<evidence type="ECO:0000256" key="1">
    <source>
        <dbReference type="SAM" id="SignalP"/>
    </source>
</evidence>
<reference evidence="2 3" key="1">
    <citation type="submission" date="2018-04" db="EMBL/GenBank/DDBJ databases">
        <title>Genomic Encyclopedia of Archaeal and Bacterial Type Strains, Phase II (KMG-II): from individual species to whole genera.</title>
        <authorList>
            <person name="Goeker M."/>
        </authorList>
    </citation>
    <scope>NUCLEOTIDE SEQUENCE [LARGE SCALE GENOMIC DNA]</scope>
    <source>
        <strain evidence="2 3">DSM 26809</strain>
    </source>
</reference>
<dbReference type="Proteomes" id="UP000244168">
    <property type="component" value="Unassembled WGS sequence"/>
</dbReference>
<gene>
    <name evidence="2" type="ORF">C8P68_105409</name>
</gene>
<dbReference type="EMBL" id="QAOQ01000005">
    <property type="protein sequence ID" value="PTQ95898.1"/>
    <property type="molecule type" value="Genomic_DNA"/>
</dbReference>